<protein>
    <submittedName>
        <fullName evidence="2">Uncharacterized protein</fullName>
    </submittedName>
</protein>
<organism evidence="2 3">
    <name type="scientific">Clostridium algifaecis</name>
    <dbReference type="NCBI Taxonomy" id="1472040"/>
    <lineage>
        <taxon>Bacteria</taxon>
        <taxon>Bacillati</taxon>
        <taxon>Bacillota</taxon>
        <taxon>Clostridia</taxon>
        <taxon>Eubacteriales</taxon>
        <taxon>Clostridiaceae</taxon>
        <taxon>Clostridium</taxon>
    </lineage>
</organism>
<keyword evidence="3" id="KW-1185">Reference proteome</keyword>
<accession>A0ABS4KTA7</accession>
<proteinExistence type="predicted"/>
<name>A0ABS4KTA7_9CLOT</name>
<sequence length="53" mass="6531">MKNIIGKGIEKLNKNFYFEFSFSWGYYYFSAGYFFYKKIFNSFLMRRLIIINA</sequence>
<keyword evidence="1" id="KW-1133">Transmembrane helix</keyword>
<keyword evidence="1" id="KW-0812">Transmembrane</keyword>
<dbReference type="Proteomes" id="UP001519307">
    <property type="component" value="Unassembled WGS sequence"/>
</dbReference>
<comment type="caution">
    <text evidence="2">The sequence shown here is derived from an EMBL/GenBank/DDBJ whole genome shotgun (WGS) entry which is preliminary data.</text>
</comment>
<evidence type="ECO:0000313" key="2">
    <source>
        <dbReference type="EMBL" id="MBP2032666.1"/>
    </source>
</evidence>
<gene>
    <name evidence="2" type="ORF">J2Z42_001340</name>
</gene>
<evidence type="ECO:0000313" key="3">
    <source>
        <dbReference type="Proteomes" id="UP001519307"/>
    </source>
</evidence>
<reference evidence="2 3" key="1">
    <citation type="submission" date="2021-03" db="EMBL/GenBank/DDBJ databases">
        <title>Genomic Encyclopedia of Type Strains, Phase IV (KMG-IV): sequencing the most valuable type-strain genomes for metagenomic binning, comparative biology and taxonomic classification.</title>
        <authorList>
            <person name="Goeker M."/>
        </authorList>
    </citation>
    <scope>NUCLEOTIDE SEQUENCE [LARGE SCALE GENOMIC DNA]</scope>
    <source>
        <strain evidence="2 3">DSM 28783</strain>
    </source>
</reference>
<keyword evidence="1" id="KW-0472">Membrane</keyword>
<feature type="transmembrane region" description="Helical" evidence="1">
    <location>
        <begin position="16"/>
        <end position="36"/>
    </location>
</feature>
<dbReference type="EMBL" id="JAGGLM010000006">
    <property type="protein sequence ID" value="MBP2032666.1"/>
    <property type="molecule type" value="Genomic_DNA"/>
</dbReference>
<evidence type="ECO:0000256" key="1">
    <source>
        <dbReference type="SAM" id="Phobius"/>
    </source>
</evidence>